<protein>
    <recommendedName>
        <fullName evidence="4">Transposase</fullName>
    </recommendedName>
</protein>
<sequence>MQNMLRKKQRLPDVKTNWQPKQQKSIHLSFNTYTRPKGLQNMFKAHNIYRGLILKYFDRKL</sequence>
<evidence type="ECO:0000313" key="3">
    <source>
        <dbReference type="Proteomes" id="UP000023772"/>
    </source>
</evidence>
<evidence type="ECO:0000313" key="2">
    <source>
        <dbReference type="EMBL" id="AHW61527.1"/>
    </source>
</evidence>
<organism evidence="2 3">
    <name type="scientific">Draconibacterium orientale</name>
    <dbReference type="NCBI Taxonomy" id="1168034"/>
    <lineage>
        <taxon>Bacteria</taxon>
        <taxon>Pseudomonadati</taxon>
        <taxon>Bacteroidota</taxon>
        <taxon>Bacteroidia</taxon>
        <taxon>Marinilabiliales</taxon>
        <taxon>Prolixibacteraceae</taxon>
        <taxon>Draconibacterium</taxon>
    </lineage>
</organism>
<accession>A0ABM5QD83</accession>
<name>A0ABM5QD83_9BACT</name>
<keyword evidence="3" id="KW-1185">Reference proteome</keyword>
<proteinExistence type="predicted"/>
<evidence type="ECO:0008006" key="4">
    <source>
        <dbReference type="Google" id="ProtNLM"/>
    </source>
</evidence>
<feature type="region of interest" description="Disordered" evidence="1">
    <location>
        <begin position="1"/>
        <end position="22"/>
    </location>
</feature>
<dbReference type="Proteomes" id="UP000023772">
    <property type="component" value="Chromosome"/>
</dbReference>
<dbReference type="EMBL" id="CP007451">
    <property type="protein sequence ID" value="AHW61527.1"/>
    <property type="molecule type" value="Genomic_DNA"/>
</dbReference>
<evidence type="ECO:0000256" key="1">
    <source>
        <dbReference type="SAM" id="MobiDB-lite"/>
    </source>
</evidence>
<gene>
    <name evidence="2" type="ORF">FH5T_03305</name>
</gene>
<reference evidence="2 3" key="1">
    <citation type="submission" date="2014-03" db="EMBL/GenBank/DDBJ databases">
        <title>Complete genome sequence of a deeply braunched marine Bacteroidia bacterium Draconibacterium orientale type strain FH5T.</title>
        <authorList>
            <person name="Li X."/>
            <person name="Wang X."/>
            <person name="Xie Z."/>
            <person name="Du Z."/>
            <person name="Chen G."/>
        </authorList>
    </citation>
    <scope>NUCLEOTIDE SEQUENCE [LARGE SCALE GENOMIC DNA]</scope>
    <source>
        <strain evidence="2 3">FH5</strain>
    </source>
</reference>